<sequence length="139" mass="14920">MILPPPLHRPTPLPSYSSSEAAAIAVNSIASLSFSVHHHQIPITVQQRVVYHKPLAYYLTKGSIGNFSNCTVYPLIYVTAFANRFGPANHVVKEHESQGTQGGDVTLGPGAVDPNVEHEEAPGSDGMDGFVSDLALMRL</sequence>
<evidence type="ECO:0000313" key="2">
    <source>
        <dbReference type="Proteomes" id="UP001062846"/>
    </source>
</evidence>
<accession>A0ACC0L6N8</accession>
<name>A0ACC0L6N8_RHOML</name>
<comment type="caution">
    <text evidence="1">The sequence shown here is derived from an EMBL/GenBank/DDBJ whole genome shotgun (WGS) entry which is preliminary data.</text>
</comment>
<organism evidence="1 2">
    <name type="scientific">Rhododendron molle</name>
    <name type="common">Chinese azalea</name>
    <name type="synonym">Azalea mollis</name>
    <dbReference type="NCBI Taxonomy" id="49168"/>
    <lineage>
        <taxon>Eukaryota</taxon>
        <taxon>Viridiplantae</taxon>
        <taxon>Streptophyta</taxon>
        <taxon>Embryophyta</taxon>
        <taxon>Tracheophyta</taxon>
        <taxon>Spermatophyta</taxon>
        <taxon>Magnoliopsida</taxon>
        <taxon>eudicotyledons</taxon>
        <taxon>Gunneridae</taxon>
        <taxon>Pentapetalae</taxon>
        <taxon>asterids</taxon>
        <taxon>Ericales</taxon>
        <taxon>Ericaceae</taxon>
        <taxon>Ericoideae</taxon>
        <taxon>Rhodoreae</taxon>
        <taxon>Rhododendron</taxon>
    </lineage>
</organism>
<keyword evidence="2" id="KW-1185">Reference proteome</keyword>
<evidence type="ECO:0000313" key="1">
    <source>
        <dbReference type="EMBL" id="KAI8524037.1"/>
    </source>
</evidence>
<protein>
    <submittedName>
        <fullName evidence="1">Uncharacterized protein</fullName>
    </submittedName>
</protein>
<proteinExistence type="predicted"/>
<reference evidence="1" key="1">
    <citation type="submission" date="2022-02" db="EMBL/GenBank/DDBJ databases">
        <title>Plant Genome Project.</title>
        <authorList>
            <person name="Zhang R.-G."/>
        </authorList>
    </citation>
    <scope>NUCLEOTIDE SEQUENCE</scope>
    <source>
        <strain evidence="1">AT1</strain>
    </source>
</reference>
<dbReference type="EMBL" id="CM046400">
    <property type="protein sequence ID" value="KAI8524037.1"/>
    <property type="molecule type" value="Genomic_DNA"/>
</dbReference>
<gene>
    <name evidence="1" type="ORF">RHMOL_Rhmol13G0118200</name>
</gene>
<dbReference type="Proteomes" id="UP001062846">
    <property type="component" value="Chromosome 13"/>
</dbReference>